<evidence type="ECO:0000313" key="2">
    <source>
        <dbReference type="EMBL" id="CAF0860016.1"/>
    </source>
</evidence>
<feature type="transmembrane region" description="Helical" evidence="1">
    <location>
        <begin position="129"/>
        <end position="153"/>
    </location>
</feature>
<accession>A0A818K1U4</accession>
<proteinExistence type="predicted"/>
<organism evidence="3 4">
    <name type="scientific">Rotaria sordida</name>
    <dbReference type="NCBI Taxonomy" id="392033"/>
    <lineage>
        <taxon>Eukaryota</taxon>
        <taxon>Metazoa</taxon>
        <taxon>Spiralia</taxon>
        <taxon>Gnathifera</taxon>
        <taxon>Rotifera</taxon>
        <taxon>Eurotatoria</taxon>
        <taxon>Bdelloidea</taxon>
        <taxon>Philodinida</taxon>
        <taxon>Philodinidae</taxon>
        <taxon>Rotaria</taxon>
    </lineage>
</organism>
<evidence type="ECO:0000256" key="1">
    <source>
        <dbReference type="SAM" id="Phobius"/>
    </source>
</evidence>
<dbReference type="AlphaFoldDB" id="A0A818K1U4"/>
<evidence type="ECO:0000313" key="3">
    <source>
        <dbReference type="EMBL" id="CAF3544634.1"/>
    </source>
</evidence>
<protein>
    <submittedName>
        <fullName evidence="3">Uncharacterized protein</fullName>
    </submittedName>
</protein>
<feature type="transmembrane region" description="Helical" evidence="1">
    <location>
        <begin position="7"/>
        <end position="28"/>
    </location>
</feature>
<feature type="transmembrane region" description="Helical" evidence="1">
    <location>
        <begin position="66"/>
        <end position="88"/>
    </location>
</feature>
<name>A0A818K1U4_9BILA</name>
<comment type="caution">
    <text evidence="3">The sequence shown here is derived from an EMBL/GenBank/DDBJ whole genome shotgun (WGS) entry which is preliminary data.</text>
</comment>
<sequence length="154" mass="17590">MYSNQKLAIDLLISIFITFILTTTILSMSTTHWHINTNYNRTGLFQQCLSTCCCQAKELNRTVTMLVLFSTILLLISTFSSFLLMIITIDSKNRYYTFVPLTLFSAGISMTLTFIRIYELIHVNGYSAFIFLIDTVLSYVLGGITILHGSLFYF</sequence>
<keyword evidence="1" id="KW-1133">Transmembrane helix</keyword>
<dbReference type="EMBL" id="CAJOBD010000032">
    <property type="protein sequence ID" value="CAF3544634.1"/>
    <property type="molecule type" value="Genomic_DNA"/>
</dbReference>
<keyword evidence="1" id="KW-0472">Membrane</keyword>
<feature type="transmembrane region" description="Helical" evidence="1">
    <location>
        <begin position="95"/>
        <end position="117"/>
    </location>
</feature>
<dbReference type="EMBL" id="CAJNOT010000140">
    <property type="protein sequence ID" value="CAF0860016.1"/>
    <property type="molecule type" value="Genomic_DNA"/>
</dbReference>
<gene>
    <name evidence="3" type="ORF">JBS370_LOCUS1035</name>
    <name evidence="2" type="ORF">ZHD862_LOCUS5333</name>
</gene>
<dbReference type="Proteomes" id="UP000663836">
    <property type="component" value="Unassembled WGS sequence"/>
</dbReference>
<dbReference type="Proteomes" id="UP000663864">
    <property type="component" value="Unassembled WGS sequence"/>
</dbReference>
<reference evidence="3" key="1">
    <citation type="submission" date="2021-02" db="EMBL/GenBank/DDBJ databases">
        <authorList>
            <person name="Nowell W R."/>
        </authorList>
    </citation>
    <scope>NUCLEOTIDE SEQUENCE</scope>
</reference>
<evidence type="ECO:0000313" key="4">
    <source>
        <dbReference type="Proteomes" id="UP000663836"/>
    </source>
</evidence>
<keyword evidence="1" id="KW-0812">Transmembrane</keyword>